<reference evidence="2" key="1">
    <citation type="submission" date="2023-04" db="EMBL/GenBank/DDBJ databases">
        <authorList>
            <consortium name="ELIXIR-Norway"/>
        </authorList>
    </citation>
    <scope>NUCLEOTIDE SEQUENCE [LARGE SCALE GENOMIC DNA]</scope>
</reference>
<gene>
    <name evidence="2" type="ORF">MRATA1EN1_LOCUS29043</name>
</gene>
<organism evidence="2 3">
    <name type="scientific">Rangifer tarandus platyrhynchus</name>
    <name type="common">Svalbard reindeer</name>
    <dbReference type="NCBI Taxonomy" id="3082113"/>
    <lineage>
        <taxon>Eukaryota</taxon>
        <taxon>Metazoa</taxon>
        <taxon>Chordata</taxon>
        <taxon>Craniata</taxon>
        <taxon>Vertebrata</taxon>
        <taxon>Euteleostomi</taxon>
        <taxon>Mammalia</taxon>
        <taxon>Eutheria</taxon>
        <taxon>Laurasiatheria</taxon>
        <taxon>Artiodactyla</taxon>
        <taxon>Ruminantia</taxon>
        <taxon>Pecora</taxon>
        <taxon>Cervidae</taxon>
        <taxon>Odocoileinae</taxon>
        <taxon>Rangifer</taxon>
    </lineage>
</organism>
<keyword evidence="3" id="KW-1185">Reference proteome</keyword>
<protein>
    <submittedName>
        <fullName evidence="2">Uncharacterized protein</fullName>
    </submittedName>
</protein>
<feature type="region of interest" description="Disordered" evidence="1">
    <location>
        <begin position="1"/>
        <end position="155"/>
    </location>
</feature>
<dbReference type="Proteomes" id="UP001176941">
    <property type="component" value="Chromosome X"/>
</dbReference>
<proteinExistence type="predicted"/>
<feature type="compositionally biased region" description="Pro residues" evidence="1">
    <location>
        <begin position="36"/>
        <end position="52"/>
    </location>
</feature>
<accession>A0ABN9A419</accession>
<evidence type="ECO:0000313" key="3">
    <source>
        <dbReference type="Proteomes" id="UP001176941"/>
    </source>
</evidence>
<evidence type="ECO:0000313" key="2">
    <source>
        <dbReference type="EMBL" id="CAI9180081.1"/>
    </source>
</evidence>
<name>A0ABN9A419_RANTA</name>
<feature type="compositionally biased region" description="Basic residues" evidence="1">
    <location>
        <begin position="72"/>
        <end position="89"/>
    </location>
</feature>
<evidence type="ECO:0000256" key="1">
    <source>
        <dbReference type="SAM" id="MobiDB-lite"/>
    </source>
</evidence>
<dbReference type="EMBL" id="OX460343">
    <property type="protein sequence ID" value="CAI9180081.1"/>
    <property type="molecule type" value="Genomic_DNA"/>
</dbReference>
<sequence>MRSGCGGNKDASYPDPRAPGDTWAGRNLRLARSAPPSGPRPALRPPPRPRSPPTKAGLRHFRSEQPPPALNRNRKAGPGRHSTCPRRLRRGDARLGPAQEGSADGRQAPGLGRHRADAGVRSAPPAPLKMPDSTWRRALRPLHPGVSSGAGKGDDIVGSYRLRIARVGPYLRVR</sequence>